<keyword evidence="2" id="KW-1185">Reference proteome</keyword>
<name>A0A384JT01_BOTFB</name>
<proteinExistence type="predicted"/>
<dbReference type="KEGG" id="bfu:BCIN_09g04540"/>
<evidence type="ECO:0008006" key="3">
    <source>
        <dbReference type="Google" id="ProtNLM"/>
    </source>
</evidence>
<dbReference type="EMBL" id="CP009813">
    <property type="protein sequence ID" value="ATZ53650.1"/>
    <property type="molecule type" value="Genomic_DNA"/>
</dbReference>
<reference evidence="1 2" key="1">
    <citation type="journal article" date="2011" name="PLoS Genet.">
        <title>Genomic analysis of the necrotrophic fungal pathogens Sclerotinia sclerotiorum and Botrytis cinerea.</title>
        <authorList>
            <person name="Amselem J."/>
            <person name="Cuomo C.A."/>
            <person name="van Kan J.A."/>
            <person name="Viaud M."/>
            <person name="Benito E.P."/>
            <person name="Couloux A."/>
            <person name="Coutinho P.M."/>
            <person name="de Vries R.P."/>
            <person name="Dyer P.S."/>
            <person name="Fillinger S."/>
            <person name="Fournier E."/>
            <person name="Gout L."/>
            <person name="Hahn M."/>
            <person name="Kohn L."/>
            <person name="Lapalu N."/>
            <person name="Plummer K.M."/>
            <person name="Pradier J.M."/>
            <person name="Quevillon E."/>
            <person name="Sharon A."/>
            <person name="Simon A."/>
            <person name="ten Have A."/>
            <person name="Tudzynski B."/>
            <person name="Tudzynski P."/>
            <person name="Wincker P."/>
            <person name="Andrew M."/>
            <person name="Anthouard V."/>
            <person name="Beever R.E."/>
            <person name="Beffa R."/>
            <person name="Benoit I."/>
            <person name="Bouzid O."/>
            <person name="Brault B."/>
            <person name="Chen Z."/>
            <person name="Choquer M."/>
            <person name="Collemare J."/>
            <person name="Cotton P."/>
            <person name="Danchin E.G."/>
            <person name="Da Silva C."/>
            <person name="Gautier A."/>
            <person name="Giraud C."/>
            <person name="Giraud T."/>
            <person name="Gonzalez C."/>
            <person name="Grossetete S."/>
            <person name="Guldener U."/>
            <person name="Henrissat B."/>
            <person name="Howlett B.J."/>
            <person name="Kodira C."/>
            <person name="Kretschmer M."/>
            <person name="Lappartient A."/>
            <person name="Leroch M."/>
            <person name="Levis C."/>
            <person name="Mauceli E."/>
            <person name="Neuveglise C."/>
            <person name="Oeser B."/>
            <person name="Pearson M."/>
            <person name="Poulain J."/>
            <person name="Poussereau N."/>
            <person name="Quesneville H."/>
            <person name="Rascle C."/>
            <person name="Schumacher J."/>
            <person name="Segurens B."/>
            <person name="Sexton A."/>
            <person name="Silva E."/>
            <person name="Sirven C."/>
            <person name="Soanes D.M."/>
            <person name="Talbot N.J."/>
            <person name="Templeton M."/>
            <person name="Yandava C."/>
            <person name="Yarden O."/>
            <person name="Zeng Q."/>
            <person name="Rollins J.A."/>
            <person name="Lebrun M.H."/>
            <person name="Dickman M."/>
        </authorList>
    </citation>
    <scope>NUCLEOTIDE SEQUENCE [LARGE SCALE GENOMIC DNA]</scope>
    <source>
        <strain evidence="1 2">B05.10</strain>
    </source>
</reference>
<evidence type="ECO:0000313" key="1">
    <source>
        <dbReference type="EMBL" id="ATZ53650.1"/>
    </source>
</evidence>
<organism evidence="1 2">
    <name type="scientific">Botryotinia fuckeliana (strain B05.10)</name>
    <name type="common">Noble rot fungus</name>
    <name type="synonym">Botrytis cinerea</name>
    <dbReference type="NCBI Taxonomy" id="332648"/>
    <lineage>
        <taxon>Eukaryota</taxon>
        <taxon>Fungi</taxon>
        <taxon>Dikarya</taxon>
        <taxon>Ascomycota</taxon>
        <taxon>Pezizomycotina</taxon>
        <taxon>Leotiomycetes</taxon>
        <taxon>Helotiales</taxon>
        <taxon>Sclerotiniaceae</taxon>
        <taxon>Botrytis</taxon>
    </lineage>
</organism>
<dbReference type="GeneID" id="5429895"/>
<dbReference type="AlphaFoldDB" id="A0A384JT01"/>
<evidence type="ECO:0000313" key="2">
    <source>
        <dbReference type="Proteomes" id="UP000001798"/>
    </source>
</evidence>
<dbReference type="OrthoDB" id="5427059at2759"/>
<protein>
    <recommendedName>
        <fullName evidence="3">F-box domain-containing protein</fullName>
    </recommendedName>
</protein>
<reference evidence="1 2" key="2">
    <citation type="journal article" date="2012" name="Eukaryot. Cell">
        <title>Genome update of Botrytis cinerea strains B05.10 and T4.</title>
        <authorList>
            <person name="Staats M."/>
            <person name="van Kan J.A."/>
        </authorList>
    </citation>
    <scope>NUCLEOTIDE SEQUENCE [LARGE SCALE GENOMIC DNA]</scope>
    <source>
        <strain evidence="1 2">B05.10</strain>
    </source>
</reference>
<dbReference type="Proteomes" id="UP000001798">
    <property type="component" value="Chromosome 9"/>
</dbReference>
<reference evidence="1 2" key="3">
    <citation type="journal article" date="2017" name="Mol. Plant Pathol.">
        <title>A gapless genome sequence of the fungus Botrytis cinerea.</title>
        <authorList>
            <person name="Van Kan J.A."/>
            <person name="Stassen J.H."/>
            <person name="Mosbach A."/>
            <person name="Van Der Lee T.A."/>
            <person name="Faino L."/>
            <person name="Farmer A.D."/>
            <person name="Papasotiriou D.G."/>
            <person name="Zhou S."/>
            <person name="Seidl M.F."/>
            <person name="Cottam E."/>
            <person name="Edel D."/>
            <person name="Hahn M."/>
            <person name="Schwartz D.C."/>
            <person name="Dietrich R.A."/>
            <person name="Widdison S."/>
            <person name="Scalliet G."/>
        </authorList>
    </citation>
    <scope>NUCLEOTIDE SEQUENCE [LARGE SCALE GENOMIC DNA]</scope>
    <source>
        <strain evidence="1 2">B05.10</strain>
    </source>
</reference>
<gene>
    <name evidence="1" type="ORF">BCIN_09g04540</name>
</gene>
<dbReference type="RefSeq" id="XP_024550951.1">
    <property type="nucleotide sequence ID" value="XM_024695158.1"/>
</dbReference>
<dbReference type="VEuPathDB" id="FungiDB:Bcin09g04540"/>
<sequence length="470" mass="55543">MTTSQSQSQLEILPAELKLQVLYSLPSVSSLNSLTHSSPHFFNVYHGKEQAQILAQVLENELGREVLKDAWYVIRAARHIKLRGVDPFGNELEYKSQKILFELLRSGKELDKSELGITLDDMIWFSRKLPALQEVSIAFLENTIGNHPITGERIPSPSPSAKSPSTRELSRIQRAVLRIEAFTYIFSLEDEYSLRSKYKDHEDLNGPFKRQGYNRIHRHDWVRRHHSLCLSDEQQVLFLNRYEEWEIEEMICVRDWYRREYDALYKQYPKEWKDVWIYQEWIDGDPSLTFEEVSHSEYIRVKDCSDWENISELCMRKGFELLSEVKRKETGKEKVNVIFSAIDSNAIYFIDVDDFLSMTLENWRMIRTEDATGKDIYNQTLQKYLEGQVAWDESGYNAAWCWVRRQWERDDEKWDQTGNCLRSWGYVMWDAWRLDALGILSRDVDELDMHGPKKFGGHLLSEYVIGRDDD</sequence>
<accession>A0A384JT01</accession>